<organism evidence="2 3">
    <name type="scientific">Streptomyces vinaceus</name>
    <dbReference type="NCBI Taxonomy" id="1960"/>
    <lineage>
        <taxon>Bacteria</taxon>
        <taxon>Bacillati</taxon>
        <taxon>Actinomycetota</taxon>
        <taxon>Actinomycetes</taxon>
        <taxon>Kitasatosporales</taxon>
        <taxon>Streptomycetaceae</taxon>
        <taxon>Streptomyces</taxon>
    </lineage>
</organism>
<feature type="region of interest" description="Disordered" evidence="1">
    <location>
        <begin position="407"/>
        <end position="429"/>
    </location>
</feature>
<dbReference type="Pfam" id="PF13646">
    <property type="entry name" value="HEAT_2"/>
    <property type="match status" value="1"/>
</dbReference>
<dbReference type="InterPro" id="IPR011989">
    <property type="entry name" value="ARM-like"/>
</dbReference>
<dbReference type="Gene3D" id="1.25.40.20">
    <property type="entry name" value="Ankyrin repeat-containing domain"/>
    <property type="match status" value="1"/>
</dbReference>
<dbReference type="SUPFAM" id="SSF48371">
    <property type="entry name" value="ARM repeat"/>
    <property type="match status" value="1"/>
</dbReference>
<dbReference type="RefSeq" id="WP_150528365.1">
    <property type="nucleotide sequence ID" value="NZ_BNBW01000028.1"/>
</dbReference>
<evidence type="ECO:0000313" key="3">
    <source>
        <dbReference type="Proteomes" id="UP000325563"/>
    </source>
</evidence>
<keyword evidence="3" id="KW-1185">Reference proteome</keyword>
<reference evidence="2 3" key="1">
    <citation type="submission" date="2017-09" db="EMBL/GenBank/DDBJ databases">
        <authorList>
            <person name="Lee N."/>
            <person name="Cho B.-K."/>
        </authorList>
    </citation>
    <scope>NUCLEOTIDE SEQUENCE [LARGE SCALE GENOMIC DNA]</scope>
    <source>
        <strain evidence="2 3">ATCC 27476</strain>
    </source>
</reference>
<dbReference type="EMBL" id="CP023692">
    <property type="protein sequence ID" value="QEV46234.1"/>
    <property type="molecule type" value="Genomic_DNA"/>
</dbReference>
<sequence>MTEEDTDRRLAAAVRAGDAEAVRTLLGAGADPGRAELLCTAVDAFAYEVAEALVAGGADPDRELPDGTTPLLRAVEGGSPATVRALRGEVLRLSAAQRERLLAAARHWYGAGAEEELRRRTGATGPARWSSAEEEWCDVGQVSLGGVTVRAGHGAVLTELEWAFRILTPVEELVERAVRHPDVCHVDWSASSMVLAQRRSTQTWSAVAALRHHPSPDHRRFVVNCLSTRDWFASLSSDSSQREGAGLFRAWALEETDGGVLAAVLDAVSDDGYDEPLGLRYAGHPDSRVRQEVPYLFDAPLSPEATAALFALARDPDPEVRGHAGGRLGREPGAVPEVRALVLGLVRDPDPGVRATAAAVLSAGDDRTPEAAEAMVALLAEEDQELRLEGAYGLALRDDPRTREAYERVGPLGPQHEHDHRRSGRWRNL</sequence>
<dbReference type="Gene3D" id="1.25.10.10">
    <property type="entry name" value="Leucine-rich Repeat Variant"/>
    <property type="match status" value="1"/>
</dbReference>
<dbReference type="Proteomes" id="UP000325563">
    <property type="component" value="Chromosome"/>
</dbReference>
<protein>
    <submittedName>
        <fullName evidence="2">Uncharacterized protein</fullName>
    </submittedName>
</protein>
<name>A0A5J6JBY0_STRVI</name>
<gene>
    <name evidence="2" type="ORF">CP980_14995</name>
</gene>
<evidence type="ECO:0000256" key="1">
    <source>
        <dbReference type="SAM" id="MobiDB-lite"/>
    </source>
</evidence>
<dbReference type="KEGG" id="svn:CP980_14995"/>
<proteinExistence type="predicted"/>
<dbReference type="AlphaFoldDB" id="A0A5J6JBY0"/>
<dbReference type="GeneID" id="95611856"/>
<evidence type="ECO:0000313" key="2">
    <source>
        <dbReference type="EMBL" id="QEV46234.1"/>
    </source>
</evidence>
<dbReference type="SUPFAM" id="SSF48403">
    <property type="entry name" value="Ankyrin repeat"/>
    <property type="match status" value="1"/>
</dbReference>
<dbReference type="InterPro" id="IPR016024">
    <property type="entry name" value="ARM-type_fold"/>
</dbReference>
<dbReference type="InterPro" id="IPR036770">
    <property type="entry name" value="Ankyrin_rpt-contain_sf"/>
</dbReference>
<accession>A0A5J6JBY0</accession>